<feature type="compositionally biased region" description="Basic and acidic residues" evidence="1">
    <location>
        <begin position="118"/>
        <end position="129"/>
    </location>
</feature>
<keyword evidence="3" id="KW-1185">Reference proteome</keyword>
<comment type="caution">
    <text evidence="2">The sequence shown here is derived from an EMBL/GenBank/DDBJ whole genome shotgun (WGS) entry which is preliminary data.</text>
</comment>
<dbReference type="EMBL" id="BJHV01000001">
    <property type="protein sequence ID" value="GDY46557.1"/>
    <property type="molecule type" value="Genomic_DNA"/>
</dbReference>
<evidence type="ECO:0000313" key="3">
    <source>
        <dbReference type="Proteomes" id="UP000299290"/>
    </source>
</evidence>
<feature type="region of interest" description="Disordered" evidence="1">
    <location>
        <begin position="108"/>
        <end position="129"/>
    </location>
</feature>
<evidence type="ECO:0000313" key="2">
    <source>
        <dbReference type="EMBL" id="GDY46557.1"/>
    </source>
</evidence>
<reference evidence="2 3" key="1">
    <citation type="journal article" date="2020" name="Int. J. Syst. Evol. Microbiol.">
        <title>Reclassification of Streptomyces castelarensis and Streptomyces sporoclivatus as later heterotypic synonyms of Streptomyces antimycoticus.</title>
        <authorList>
            <person name="Komaki H."/>
            <person name="Tamura T."/>
        </authorList>
    </citation>
    <scope>NUCLEOTIDE SEQUENCE [LARGE SCALE GENOMIC DNA]</scope>
    <source>
        <strain evidence="2 3">NBRC 12839</strain>
    </source>
</reference>
<dbReference type="AlphaFoldDB" id="A0A4D4KJM0"/>
<gene>
    <name evidence="2" type="ORF">SANT12839_074390</name>
</gene>
<organism evidence="2 3">
    <name type="scientific">Streptomyces antimycoticus</name>
    <dbReference type="NCBI Taxonomy" id="68175"/>
    <lineage>
        <taxon>Bacteria</taxon>
        <taxon>Bacillati</taxon>
        <taxon>Actinomycetota</taxon>
        <taxon>Actinomycetes</taxon>
        <taxon>Kitasatosporales</taxon>
        <taxon>Streptomycetaceae</taxon>
        <taxon>Streptomyces</taxon>
        <taxon>Streptomyces violaceusniger group</taxon>
    </lineage>
</organism>
<accession>A0A4D4KJM0</accession>
<dbReference type="InterPro" id="IPR045436">
    <property type="entry name" value="DUF6507"/>
</dbReference>
<proteinExistence type="predicted"/>
<name>A0A4D4KJM0_9ACTN</name>
<dbReference type="Proteomes" id="UP000299290">
    <property type="component" value="Unassembled WGS sequence"/>
</dbReference>
<dbReference type="RefSeq" id="WP_137968080.1">
    <property type="nucleotide sequence ID" value="NZ_BJHV01000001.1"/>
</dbReference>
<protein>
    <submittedName>
        <fullName evidence="2">Uncharacterized protein</fullName>
    </submittedName>
</protein>
<dbReference type="Pfam" id="PF20117">
    <property type="entry name" value="DUF6507"/>
    <property type="match status" value="1"/>
</dbReference>
<evidence type="ECO:0000256" key="1">
    <source>
        <dbReference type="SAM" id="MobiDB-lite"/>
    </source>
</evidence>
<sequence length="129" mass="13252">MSKWDITPSGVEFVTSLVGDAIDDIDAGVRSYGKHMESAATSAGTISEPMCGAAMTGPVGAALALFVEKTTREALFIGARAAQSANGAREATAYYVAGHHHMAADAQHKALAAPKIDLPGDDKRGGGHK</sequence>